<proteinExistence type="predicted"/>
<dbReference type="EMBL" id="MF403008">
    <property type="protein sequence ID" value="AUZ95049.1"/>
    <property type="molecule type" value="Genomic_DNA"/>
</dbReference>
<organism evidence="1 2">
    <name type="scientific">Agrobacterium phage Atu_ph07</name>
    <dbReference type="NCBI Taxonomy" id="2024264"/>
    <lineage>
        <taxon>Viruses</taxon>
        <taxon>Duplodnaviria</taxon>
        <taxon>Heunggongvirae</taxon>
        <taxon>Uroviricota</taxon>
        <taxon>Caudoviricetes</taxon>
        <taxon>Polybotosvirus</taxon>
        <taxon>Polybotosvirus Atuph07</taxon>
    </lineage>
</organism>
<name>A0A2L0UZU5_9CAUD</name>
<reference evidence="1 2" key="1">
    <citation type="submission" date="2017-06" db="EMBL/GenBank/DDBJ databases">
        <authorList>
            <person name="Kim H.J."/>
            <person name="Triplett B.A."/>
        </authorList>
    </citation>
    <scope>NUCLEOTIDE SEQUENCE [LARGE SCALE GENOMIC DNA]</scope>
</reference>
<dbReference type="RefSeq" id="YP_009611940.1">
    <property type="nucleotide sequence ID" value="NC_042013.1"/>
</dbReference>
<keyword evidence="2" id="KW-1185">Reference proteome</keyword>
<evidence type="ECO:0000313" key="1">
    <source>
        <dbReference type="EMBL" id="AUZ95049.1"/>
    </source>
</evidence>
<dbReference type="Proteomes" id="UP000223025">
    <property type="component" value="Segment"/>
</dbReference>
<dbReference type="GeneID" id="40088278"/>
<protein>
    <submittedName>
        <fullName evidence="1">Uncharacterized protein</fullName>
    </submittedName>
</protein>
<accession>A0A2L0UZU5</accession>
<dbReference type="KEGG" id="vg:40088278"/>
<sequence length="248" mass="27853">MRKILLDIVKHVSVVGGIEQTKITGSAEETRVEAIDKDKTVIVNGTLRDPSEQLRGEYGIGFFPLLTGLLNHKTYLSDNASIEIIRQDRGGVETPVEMLFKNDKGKNPAKFRFINKDYVNEMGVFRTPVWDYEIELDKSTINEFASLADLYSAFEKFFSVKTSASEVIFSIGDDSNALHSAQVVMASDLDKSVEFSNEINWNITPILSAMKLGQDHNPILKLSARGAIELSFSSALVDWRFIFPPRKR</sequence>
<evidence type="ECO:0000313" key="2">
    <source>
        <dbReference type="Proteomes" id="UP000223025"/>
    </source>
</evidence>